<dbReference type="AlphaFoldDB" id="A0A2Z7BB87"/>
<sequence>MLRAALGRTPAASCAAHGAGCANQWRNVCLVAGSRSRSLARRSSTAVQQSGHHARRKHPASAIISATSCAVQGQRSSPLRDQRASITDSACKNQLVVVSVQYGPFNPYITIRSTTIGKSRVVTDPIAMHTSWRSNSDITSVTRVSMAFRVVRTNQYNQDLGPIHSTNGAAFEQEWKCEKLFVRSFLVKPVPCISPASVSPWVSCSCDSSSESPAGRNSAVDGTRVNAVISWNQRLRMREFRVNSCWFGKPVVEVKRRRFDKSKRFVRVFRIEQAARDFCEKLARGLLIANSAVVVELERKSAATQIQQRRKFSCDANSAEETSSSPRRFRIQVPRQETRFLNRELRPRNSEGTLTRTSQISCCNGQIELLVASSIFASTSAVSTTDCPNN</sequence>
<organism evidence="2 3">
    <name type="scientific">Dorcoceras hygrometricum</name>
    <dbReference type="NCBI Taxonomy" id="472368"/>
    <lineage>
        <taxon>Eukaryota</taxon>
        <taxon>Viridiplantae</taxon>
        <taxon>Streptophyta</taxon>
        <taxon>Embryophyta</taxon>
        <taxon>Tracheophyta</taxon>
        <taxon>Spermatophyta</taxon>
        <taxon>Magnoliopsida</taxon>
        <taxon>eudicotyledons</taxon>
        <taxon>Gunneridae</taxon>
        <taxon>Pentapetalae</taxon>
        <taxon>asterids</taxon>
        <taxon>lamiids</taxon>
        <taxon>Lamiales</taxon>
        <taxon>Gesneriaceae</taxon>
        <taxon>Didymocarpoideae</taxon>
        <taxon>Trichosporeae</taxon>
        <taxon>Loxocarpinae</taxon>
        <taxon>Dorcoceras</taxon>
    </lineage>
</organism>
<protein>
    <submittedName>
        <fullName evidence="2">Uncharacterized protein</fullName>
    </submittedName>
</protein>
<reference evidence="2 3" key="1">
    <citation type="journal article" date="2015" name="Proc. Natl. Acad. Sci. U.S.A.">
        <title>The resurrection genome of Boea hygrometrica: A blueprint for survival of dehydration.</title>
        <authorList>
            <person name="Xiao L."/>
            <person name="Yang G."/>
            <person name="Zhang L."/>
            <person name="Yang X."/>
            <person name="Zhao S."/>
            <person name="Ji Z."/>
            <person name="Zhou Q."/>
            <person name="Hu M."/>
            <person name="Wang Y."/>
            <person name="Chen M."/>
            <person name="Xu Y."/>
            <person name="Jin H."/>
            <person name="Xiao X."/>
            <person name="Hu G."/>
            <person name="Bao F."/>
            <person name="Hu Y."/>
            <person name="Wan P."/>
            <person name="Li L."/>
            <person name="Deng X."/>
            <person name="Kuang T."/>
            <person name="Xiang C."/>
            <person name="Zhu J.K."/>
            <person name="Oliver M.J."/>
            <person name="He Y."/>
        </authorList>
    </citation>
    <scope>NUCLEOTIDE SEQUENCE [LARGE SCALE GENOMIC DNA]</scope>
    <source>
        <strain evidence="3">cv. XS01</strain>
    </source>
</reference>
<evidence type="ECO:0000313" key="2">
    <source>
        <dbReference type="EMBL" id="KZV29166.1"/>
    </source>
</evidence>
<name>A0A2Z7BB87_9LAMI</name>
<evidence type="ECO:0000256" key="1">
    <source>
        <dbReference type="SAM" id="MobiDB-lite"/>
    </source>
</evidence>
<accession>A0A2Z7BB87</accession>
<gene>
    <name evidence="2" type="ORF">F511_38854</name>
</gene>
<proteinExistence type="predicted"/>
<feature type="region of interest" description="Disordered" evidence="1">
    <location>
        <begin position="40"/>
        <end position="61"/>
    </location>
</feature>
<keyword evidence="3" id="KW-1185">Reference proteome</keyword>
<dbReference type="EMBL" id="KV009457">
    <property type="protein sequence ID" value="KZV29166.1"/>
    <property type="molecule type" value="Genomic_DNA"/>
</dbReference>
<dbReference type="Proteomes" id="UP000250235">
    <property type="component" value="Unassembled WGS sequence"/>
</dbReference>
<evidence type="ECO:0000313" key="3">
    <source>
        <dbReference type="Proteomes" id="UP000250235"/>
    </source>
</evidence>